<reference evidence="2 3" key="2">
    <citation type="journal article" date="2017" name="Front. Plant Sci.">
        <title>Gene Classification and Mining of Molecular Markers Useful in Red Clover (Trifolium pratense) Breeding.</title>
        <authorList>
            <person name="Istvanek J."/>
            <person name="Dluhosova J."/>
            <person name="Dluhos P."/>
            <person name="Patkova L."/>
            <person name="Nedelnik J."/>
            <person name="Repkova J."/>
        </authorList>
    </citation>
    <scope>NUCLEOTIDE SEQUENCE [LARGE SCALE GENOMIC DNA]</scope>
    <source>
        <strain evidence="3">cv. Tatra</strain>
        <tissue evidence="2">Young leaves</tissue>
    </source>
</reference>
<evidence type="ECO:0000313" key="3">
    <source>
        <dbReference type="Proteomes" id="UP000236291"/>
    </source>
</evidence>
<gene>
    <name evidence="2" type="ORF">L195_g054597</name>
</gene>
<accession>A0A2K3KGZ7</accession>
<dbReference type="Proteomes" id="UP000236291">
    <property type="component" value="Unassembled WGS sequence"/>
</dbReference>
<reference evidence="2 3" key="1">
    <citation type="journal article" date="2014" name="Am. J. Bot.">
        <title>Genome assembly and annotation for red clover (Trifolium pratense; Fabaceae).</title>
        <authorList>
            <person name="Istvanek J."/>
            <person name="Jaros M."/>
            <person name="Krenek A."/>
            <person name="Repkova J."/>
        </authorList>
    </citation>
    <scope>NUCLEOTIDE SEQUENCE [LARGE SCALE GENOMIC DNA]</scope>
    <source>
        <strain evidence="3">cv. Tatra</strain>
        <tissue evidence="2">Young leaves</tissue>
    </source>
</reference>
<comment type="caution">
    <text evidence="2">The sequence shown here is derived from an EMBL/GenBank/DDBJ whole genome shotgun (WGS) entry which is preliminary data.</text>
</comment>
<organism evidence="2 3">
    <name type="scientific">Trifolium pratense</name>
    <name type="common">Red clover</name>
    <dbReference type="NCBI Taxonomy" id="57577"/>
    <lineage>
        <taxon>Eukaryota</taxon>
        <taxon>Viridiplantae</taxon>
        <taxon>Streptophyta</taxon>
        <taxon>Embryophyta</taxon>
        <taxon>Tracheophyta</taxon>
        <taxon>Spermatophyta</taxon>
        <taxon>Magnoliopsida</taxon>
        <taxon>eudicotyledons</taxon>
        <taxon>Gunneridae</taxon>
        <taxon>Pentapetalae</taxon>
        <taxon>rosids</taxon>
        <taxon>fabids</taxon>
        <taxon>Fabales</taxon>
        <taxon>Fabaceae</taxon>
        <taxon>Papilionoideae</taxon>
        <taxon>50 kb inversion clade</taxon>
        <taxon>NPAAA clade</taxon>
        <taxon>Hologalegina</taxon>
        <taxon>IRL clade</taxon>
        <taxon>Trifolieae</taxon>
        <taxon>Trifolium</taxon>
    </lineage>
</organism>
<name>A0A2K3KGZ7_TRIPR</name>
<sequence>MFAMTMWCICKRRNDKLWNGIETRPAVSIMWCDRKQQHTTAATGSYSRAGPLHSSSSMI</sequence>
<dbReference type="EMBL" id="ASHM01096042">
    <property type="protein sequence ID" value="PNX65557.1"/>
    <property type="molecule type" value="Genomic_DNA"/>
</dbReference>
<protein>
    <submittedName>
        <fullName evidence="2">Uncharacterized protein</fullName>
    </submittedName>
</protein>
<evidence type="ECO:0000256" key="1">
    <source>
        <dbReference type="SAM" id="MobiDB-lite"/>
    </source>
</evidence>
<feature type="region of interest" description="Disordered" evidence="1">
    <location>
        <begin position="40"/>
        <end position="59"/>
    </location>
</feature>
<proteinExistence type="predicted"/>
<evidence type="ECO:0000313" key="2">
    <source>
        <dbReference type="EMBL" id="PNX65557.1"/>
    </source>
</evidence>
<dbReference type="AlphaFoldDB" id="A0A2K3KGZ7"/>
<feature type="non-terminal residue" evidence="2">
    <location>
        <position position="59"/>
    </location>
</feature>